<proteinExistence type="predicted"/>
<sequence>MVYSYMIGPPMKNGTCWLLSFCHGYDCFSISSV</sequence>
<organism evidence="1">
    <name type="scientific">Arundo donax</name>
    <name type="common">Giant reed</name>
    <name type="synonym">Donax arundinaceus</name>
    <dbReference type="NCBI Taxonomy" id="35708"/>
    <lineage>
        <taxon>Eukaryota</taxon>
        <taxon>Viridiplantae</taxon>
        <taxon>Streptophyta</taxon>
        <taxon>Embryophyta</taxon>
        <taxon>Tracheophyta</taxon>
        <taxon>Spermatophyta</taxon>
        <taxon>Magnoliopsida</taxon>
        <taxon>Liliopsida</taxon>
        <taxon>Poales</taxon>
        <taxon>Poaceae</taxon>
        <taxon>PACMAD clade</taxon>
        <taxon>Arundinoideae</taxon>
        <taxon>Arundineae</taxon>
        <taxon>Arundo</taxon>
    </lineage>
</organism>
<protein>
    <submittedName>
        <fullName evidence="1">Uncharacterized protein</fullName>
    </submittedName>
</protein>
<evidence type="ECO:0000313" key="1">
    <source>
        <dbReference type="EMBL" id="JAE16277.1"/>
    </source>
</evidence>
<name>A0A0A9FVI7_ARUDO</name>
<reference evidence="1" key="1">
    <citation type="submission" date="2014-09" db="EMBL/GenBank/DDBJ databases">
        <authorList>
            <person name="Magalhaes I.L.F."/>
            <person name="Oliveira U."/>
            <person name="Santos F.R."/>
            <person name="Vidigal T.H.D.A."/>
            <person name="Brescovit A.D."/>
            <person name="Santos A.J."/>
        </authorList>
    </citation>
    <scope>NUCLEOTIDE SEQUENCE</scope>
    <source>
        <tissue evidence="1">Shoot tissue taken approximately 20 cm above the soil surface</tissue>
    </source>
</reference>
<accession>A0A0A9FVI7</accession>
<dbReference type="EMBL" id="GBRH01181619">
    <property type="protein sequence ID" value="JAE16277.1"/>
    <property type="molecule type" value="Transcribed_RNA"/>
</dbReference>
<reference evidence="1" key="2">
    <citation type="journal article" date="2015" name="Data Brief">
        <title>Shoot transcriptome of the giant reed, Arundo donax.</title>
        <authorList>
            <person name="Barrero R.A."/>
            <person name="Guerrero F.D."/>
            <person name="Moolhuijzen P."/>
            <person name="Goolsby J.A."/>
            <person name="Tidwell J."/>
            <person name="Bellgard S.E."/>
            <person name="Bellgard M.I."/>
        </authorList>
    </citation>
    <scope>NUCLEOTIDE SEQUENCE</scope>
    <source>
        <tissue evidence="1">Shoot tissue taken approximately 20 cm above the soil surface</tissue>
    </source>
</reference>
<dbReference type="AlphaFoldDB" id="A0A0A9FVI7"/>